<dbReference type="RefSeq" id="WP_109759795.1">
    <property type="nucleotide sequence ID" value="NZ_CP034588.1"/>
</dbReference>
<feature type="domain" description="Hda lid" evidence="1">
    <location>
        <begin position="164"/>
        <end position="216"/>
    </location>
</feature>
<dbReference type="Gene3D" id="1.10.8.60">
    <property type="match status" value="1"/>
</dbReference>
<accession>A0A316G4G2</accession>
<organism evidence="2 3">
    <name type="scientific">Silicimonas algicola</name>
    <dbReference type="NCBI Taxonomy" id="1826607"/>
    <lineage>
        <taxon>Bacteria</taxon>
        <taxon>Pseudomonadati</taxon>
        <taxon>Pseudomonadota</taxon>
        <taxon>Alphaproteobacteria</taxon>
        <taxon>Rhodobacterales</taxon>
        <taxon>Paracoccaceae</taxon>
    </lineage>
</organism>
<dbReference type="OrthoDB" id="7390113at2"/>
<dbReference type="EMBL" id="QGGV01000006">
    <property type="protein sequence ID" value="PWK55718.1"/>
    <property type="molecule type" value="Genomic_DNA"/>
</dbReference>
<protein>
    <submittedName>
        <fullName evidence="2">DnaA protein</fullName>
    </submittedName>
</protein>
<name>A0A316G4G2_9RHOB</name>
<comment type="caution">
    <text evidence="2">The sequence shown here is derived from an EMBL/GenBank/DDBJ whole genome shotgun (WGS) entry which is preliminary data.</text>
</comment>
<dbReference type="SUPFAM" id="SSF52540">
    <property type="entry name" value="P-loop containing nucleoside triphosphate hydrolases"/>
    <property type="match status" value="1"/>
</dbReference>
<dbReference type="InterPro" id="IPR027417">
    <property type="entry name" value="P-loop_NTPase"/>
</dbReference>
<evidence type="ECO:0000313" key="3">
    <source>
        <dbReference type="Proteomes" id="UP000245390"/>
    </source>
</evidence>
<dbReference type="PANTHER" id="PTHR30050">
    <property type="entry name" value="CHROMOSOMAL REPLICATION INITIATOR PROTEIN DNAA"/>
    <property type="match status" value="1"/>
</dbReference>
<gene>
    <name evidence="2" type="ORF">C8D95_106114</name>
</gene>
<dbReference type="PANTHER" id="PTHR30050:SF5">
    <property type="entry name" value="DNAA REGULATORY INACTIVATOR HDA"/>
    <property type="match status" value="1"/>
</dbReference>
<evidence type="ECO:0000259" key="1">
    <source>
        <dbReference type="Pfam" id="PF22688"/>
    </source>
</evidence>
<reference evidence="2 3" key="1">
    <citation type="submission" date="2018-05" db="EMBL/GenBank/DDBJ databases">
        <title>Genomic Encyclopedia of Type Strains, Phase IV (KMG-IV): sequencing the most valuable type-strain genomes for metagenomic binning, comparative biology and taxonomic classification.</title>
        <authorList>
            <person name="Goeker M."/>
        </authorList>
    </citation>
    <scope>NUCLEOTIDE SEQUENCE [LARGE SCALE GENOMIC DNA]</scope>
    <source>
        <strain evidence="2 3">DSM 103371</strain>
    </source>
</reference>
<dbReference type="KEGG" id="salo:EF888_16360"/>
<dbReference type="Gene3D" id="3.40.50.300">
    <property type="entry name" value="P-loop containing nucleotide triphosphate hydrolases"/>
    <property type="match status" value="1"/>
</dbReference>
<dbReference type="Pfam" id="PF22688">
    <property type="entry name" value="Hda_lid"/>
    <property type="match status" value="1"/>
</dbReference>
<proteinExistence type="predicted"/>
<keyword evidence="3" id="KW-1185">Reference proteome</keyword>
<dbReference type="InterPro" id="IPR055199">
    <property type="entry name" value="Hda_lid"/>
</dbReference>
<dbReference type="AlphaFoldDB" id="A0A316G4G2"/>
<dbReference type="GO" id="GO:0006270">
    <property type="term" value="P:DNA replication initiation"/>
    <property type="evidence" value="ECO:0007669"/>
    <property type="project" value="TreeGrafter"/>
</dbReference>
<dbReference type="GO" id="GO:0005886">
    <property type="term" value="C:plasma membrane"/>
    <property type="evidence" value="ECO:0007669"/>
    <property type="project" value="TreeGrafter"/>
</dbReference>
<evidence type="ECO:0000313" key="2">
    <source>
        <dbReference type="EMBL" id="PWK55718.1"/>
    </source>
</evidence>
<dbReference type="GO" id="GO:0003688">
    <property type="term" value="F:DNA replication origin binding"/>
    <property type="evidence" value="ECO:0007669"/>
    <property type="project" value="TreeGrafter"/>
</dbReference>
<sequence>MPRQLIFELPAKVSRDRGDFFVSDANALAVRRIEDTSAWTQGKLALVGPEGSGKSHLLQVWAEAQGAMVLTPHALSDTEIGTIAQPVAVDDADRVQGEAEVALFHLHNRLASLGLPFLIVGREAPARWRAELPDLKSRLEATEVARIEPPDDALLSAVLVKLFTDRQIAVAPAVIDYLATRMERSFAGAQQLVDRLDRAAMAEGRAVTRTLARAVLDKP</sequence>
<dbReference type="Proteomes" id="UP000245390">
    <property type="component" value="Unassembled WGS sequence"/>
</dbReference>